<proteinExistence type="predicted"/>
<gene>
    <name evidence="1" type="ORF">Q31a_43760</name>
</gene>
<name>A0A518GBL4_9BACT</name>
<evidence type="ECO:0000313" key="1">
    <source>
        <dbReference type="EMBL" id="QDV26006.1"/>
    </source>
</evidence>
<evidence type="ECO:0008006" key="3">
    <source>
        <dbReference type="Google" id="ProtNLM"/>
    </source>
</evidence>
<sequence length="221" mass="24534">MKIQSWISTMFTLVMVAGTVATIGKNASAQAHDHAHEGQAHGDHAHSGETLAFQLPEWKTMHFDDAQKAAQHAETVKKLGCEVKQGSHAGHIDLSYRCANWKTLEVADHKLADQWSSWLAASGFDVSHSHIDPAFGAGPEAVEFRLVAWKQIHGNGSPEEAKLVDQLKRIGCDVVVEKHQGHSDIRFRAPTWRDIHLADHAAAGQWTNWLKQNGFEARHEH</sequence>
<dbReference type="KEGG" id="ahel:Q31a_43760"/>
<accession>A0A518GBL4</accession>
<dbReference type="AlphaFoldDB" id="A0A518GBL4"/>
<organism evidence="1 2">
    <name type="scientific">Aureliella helgolandensis</name>
    <dbReference type="NCBI Taxonomy" id="2527968"/>
    <lineage>
        <taxon>Bacteria</taxon>
        <taxon>Pseudomonadati</taxon>
        <taxon>Planctomycetota</taxon>
        <taxon>Planctomycetia</taxon>
        <taxon>Pirellulales</taxon>
        <taxon>Pirellulaceae</taxon>
        <taxon>Aureliella</taxon>
    </lineage>
</organism>
<reference evidence="1 2" key="1">
    <citation type="submission" date="2019-02" db="EMBL/GenBank/DDBJ databases">
        <title>Deep-cultivation of Planctomycetes and their phenomic and genomic characterization uncovers novel biology.</title>
        <authorList>
            <person name="Wiegand S."/>
            <person name="Jogler M."/>
            <person name="Boedeker C."/>
            <person name="Pinto D."/>
            <person name="Vollmers J."/>
            <person name="Rivas-Marin E."/>
            <person name="Kohn T."/>
            <person name="Peeters S.H."/>
            <person name="Heuer A."/>
            <person name="Rast P."/>
            <person name="Oberbeckmann S."/>
            <person name="Bunk B."/>
            <person name="Jeske O."/>
            <person name="Meyerdierks A."/>
            <person name="Storesund J.E."/>
            <person name="Kallscheuer N."/>
            <person name="Luecker S."/>
            <person name="Lage O.M."/>
            <person name="Pohl T."/>
            <person name="Merkel B.J."/>
            <person name="Hornburger P."/>
            <person name="Mueller R.-W."/>
            <person name="Bruemmer F."/>
            <person name="Labrenz M."/>
            <person name="Spormann A.M."/>
            <person name="Op den Camp H."/>
            <person name="Overmann J."/>
            <person name="Amann R."/>
            <person name="Jetten M.S.M."/>
            <person name="Mascher T."/>
            <person name="Medema M.H."/>
            <person name="Devos D.P."/>
            <person name="Kaster A.-K."/>
            <person name="Ovreas L."/>
            <person name="Rohde M."/>
            <person name="Galperin M.Y."/>
            <person name="Jogler C."/>
        </authorList>
    </citation>
    <scope>NUCLEOTIDE SEQUENCE [LARGE SCALE GENOMIC DNA]</scope>
    <source>
        <strain evidence="1 2">Q31a</strain>
    </source>
</reference>
<keyword evidence="2" id="KW-1185">Reference proteome</keyword>
<protein>
    <recommendedName>
        <fullName evidence="3">Secreted protein</fullName>
    </recommendedName>
</protein>
<dbReference type="Proteomes" id="UP000318017">
    <property type="component" value="Chromosome"/>
</dbReference>
<evidence type="ECO:0000313" key="2">
    <source>
        <dbReference type="Proteomes" id="UP000318017"/>
    </source>
</evidence>
<dbReference type="EMBL" id="CP036298">
    <property type="protein sequence ID" value="QDV26006.1"/>
    <property type="molecule type" value="Genomic_DNA"/>
</dbReference>